<feature type="compositionally biased region" description="Low complexity" evidence="1">
    <location>
        <begin position="170"/>
        <end position="184"/>
    </location>
</feature>
<name>A0A6A5WXQ7_9PLEO</name>
<dbReference type="Proteomes" id="UP000799779">
    <property type="component" value="Unassembled WGS sequence"/>
</dbReference>
<feature type="compositionally biased region" description="Basic residues" evidence="1">
    <location>
        <begin position="45"/>
        <end position="55"/>
    </location>
</feature>
<organism evidence="2 3">
    <name type="scientific">Amniculicola lignicola CBS 123094</name>
    <dbReference type="NCBI Taxonomy" id="1392246"/>
    <lineage>
        <taxon>Eukaryota</taxon>
        <taxon>Fungi</taxon>
        <taxon>Dikarya</taxon>
        <taxon>Ascomycota</taxon>
        <taxon>Pezizomycotina</taxon>
        <taxon>Dothideomycetes</taxon>
        <taxon>Pleosporomycetidae</taxon>
        <taxon>Pleosporales</taxon>
        <taxon>Amniculicolaceae</taxon>
        <taxon>Amniculicola</taxon>
    </lineage>
</organism>
<evidence type="ECO:0000313" key="2">
    <source>
        <dbReference type="EMBL" id="KAF2006377.1"/>
    </source>
</evidence>
<proteinExistence type="predicted"/>
<protein>
    <submittedName>
        <fullName evidence="2">Uncharacterized protein</fullName>
    </submittedName>
</protein>
<feature type="region of interest" description="Disordered" evidence="1">
    <location>
        <begin position="1"/>
        <end position="78"/>
    </location>
</feature>
<feature type="region of interest" description="Disordered" evidence="1">
    <location>
        <begin position="161"/>
        <end position="184"/>
    </location>
</feature>
<gene>
    <name evidence="2" type="ORF">P154DRAFT_258240</name>
</gene>
<dbReference type="AlphaFoldDB" id="A0A6A5WXQ7"/>
<reference evidence="2" key="1">
    <citation type="journal article" date="2020" name="Stud. Mycol.">
        <title>101 Dothideomycetes genomes: a test case for predicting lifestyles and emergence of pathogens.</title>
        <authorList>
            <person name="Haridas S."/>
            <person name="Albert R."/>
            <person name="Binder M."/>
            <person name="Bloem J."/>
            <person name="Labutti K."/>
            <person name="Salamov A."/>
            <person name="Andreopoulos B."/>
            <person name="Baker S."/>
            <person name="Barry K."/>
            <person name="Bills G."/>
            <person name="Bluhm B."/>
            <person name="Cannon C."/>
            <person name="Castanera R."/>
            <person name="Culley D."/>
            <person name="Daum C."/>
            <person name="Ezra D."/>
            <person name="Gonzalez J."/>
            <person name="Henrissat B."/>
            <person name="Kuo A."/>
            <person name="Liang C."/>
            <person name="Lipzen A."/>
            <person name="Lutzoni F."/>
            <person name="Magnuson J."/>
            <person name="Mondo S."/>
            <person name="Nolan M."/>
            <person name="Ohm R."/>
            <person name="Pangilinan J."/>
            <person name="Park H.-J."/>
            <person name="Ramirez L."/>
            <person name="Alfaro M."/>
            <person name="Sun H."/>
            <person name="Tritt A."/>
            <person name="Yoshinaga Y."/>
            <person name="Zwiers L.-H."/>
            <person name="Turgeon B."/>
            <person name="Goodwin S."/>
            <person name="Spatafora J."/>
            <person name="Crous P."/>
            <person name="Grigoriev I."/>
        </authorList>
    </citation>
    <scope>NUCLEOTIDE SEQUENCE</scope>
    <source>
        <strain evidence="2">CBS 123094</strain>
    </source>
</reference>
<sequence>MAQTPPITPTPKDRHRPHPSGLRLPFPGARLKKRLQQLQRQQSGIHHHHHHHQHRALQSMPNQKVQMPHGHHQTGRTLAPTSLFAPTSTPAPALTSSQVSLPSYLTPQKHDLAHTLITVPQDRFKYFPTSMQYARHMVIHHINFAYQKDLAVQAKQHCDAASPTNVDSGYASNSSSASAKQQTTQAKQQYNTTFLARADSGYSSDLNSASASGASSPQQGLPRAGAVKYELPEFLVAVRGALGVDTWAEYVRAVELFVYGAIREEELERKRGDLFRESNRGVVKKVRVSTEEMIRKWKEGDGN</sequence>
<accession>A0A6A5WXQ7</accession>
<evidence type="ECO:0000256" key="1">
    <source>
        <dbReference type="SAM" id="MobiDB-lite"/>
    </source>
</evidence>
<evidence type="ECO:0000313" key="3">
    <source>
        <dbReference type="Proteomes" id="UP000799779"/>
    </source>
</evidence>
<keyword evidence="3" id="KW-1185">Reference proteome</keyword>
<dbReference type="EMBL" id="ML977560">
    <property type="protein sequence ID" value="KAF2006377.1"/>
    <property type="molecule type" value="Genomic_DNA"/>
</dbReference>